<dbReference type="Proteomes" id="UP000178606">
    <property type="component" value="Unassembled WGS sequence"/>
</dbReference>
<dbReference type="EMBL" id="MFKF01000153">
    <property type="protein sequence ID" value="OGG52220.1"/>
    <property type="molecule type" value="Genomic_DNA"/>
</dbReference>
<evidence type="ECO:0000313" key="2">
    <source>
        <dbReference type="Proteomes" id="UP000178606"/>
    </source>
</evidence>
<organism evidence="1 2">
    <name type="scientific">Handelsmanbacteria sp. (strain RIFCSPLOWO2_12_FULL_64_10)</name>
    <dbReference type="NCBI Taxonomy" id="1817868"/>
    <lineage>
        <taxon>Bacteria</taxon>
        <taxon>Candidatus Handelsmaniibacteriota</taxon>
    </lineage>
</organism>
<proteinExistence type="predicted"/>
<reference evidence="1 2" key="1">
    <citation type="journal article" date="2016" name="Nat. Commun.">
        <title>Thousands of microbial genomes shed light on interconnected biogeochemical processes in an aquifer system.</title>
        <authorList>
            <person name="Anantharaman K."/>
            <person name="Brown C.T."/>
            <person name="Hug L.A."/>
            <person name="Sharon I."/>
            <person name="Castelle C.J."/>
            <person name="Probst A.J."/>
            <person name="Thomas B.C."/>
            <person name="Singh A."/>
            <person name="Wilkins M.J."/>
            <person name="Karaoz U."/>
            <person name="Brodie E.L."/>
            <person name="Williams K.H."/>
            <person name="Hubbard S.S."/>
            <person name="Banfield J.F."/>
        </authorList>
    </citation>
    <scope>NUCLEOTIDE SEQUENCE [LARGE SCALE GENOMIC DNA]</scope>
    <source>
        <strain evidence="2">RIFCSPLOWO2_12_FULL_64_10</strain>
    </source>
</reference>
<comment type="caution">
    <text evidence="1">The sequence shown here is derived from an EMBL/GenBank/DDBJ whole genome shotgun (WGS) entry which is preliminary data.</text>
</comment>
<accession>A0A1F6CT16</accession>
<name>A0A1F6CT16_HANXR</name>
<sequence>MAQIKETETVDEVIQETRRIKESLARSMNFDIDLILRDARRRQKQSGRKVLSPPVRQDA</sequence>
<gene>
    <name evidence="1" type="ORF">A3F84_03935</name>
</gene>
<evidence type="ECO:0000313" key="1">
    <source>
        <dbReference type="EMBL" id="OGG52220.1"/>
    </source>
</evidence>
<protein>
    <submittedName>
        <fullName evidence="1">Uncharacterized protein</fullName>
    </submittedName>
</protein>
<dbReference type="AlphaFoldDB" id="A0A1F6CT16"/>